<organism evidence="1 2">
    <name type="scientific">Auriscalpium vulgare</name>
    <dbReference type="NCBI Taxonomy" id="40419"/>
    <lineage>
        <taxon>Eukaryota</taxon>
        <taxon>Fungi</taxon>
        <taxon>Dikarya</taxon>
        <taxon>Basidiomycota</taxon>
        <taxon>Agaricomycotina</taxon>
        <taxon>Agaricomycetes</taxon>
        <taxon>Russulales</taxon>
        <taxon>Auriscalpiaceae</taxon>
        <taxon>Auriscalpium</taxon>
    </lineage>
</organism>
<protein>
    <submittedName>
        <fullName evidence="1">Endonuclease/exonuclease/phosphatase</fullName>
    </submittedName>
</protein>
<keyword evidence="1" id="KW-0378">Hydrolase</keyword>
<name>A0ACB8S6Y7_9AGAM</name>
<evidence type="ECO:0000313" key="2">
    <source>
        <dbReference type="Proteomes" id="UP000814033"/>
    </source>
</evidence>
<reference evidence="1" key="1">
    <citation type="submission" date="2021-02" db="EMBL/GenBank/DDBJ databases">
        <authorList>
            <consortium name="DOE Joint Genome Institute"/>
            <person name="Ahrendt S."/>
            <person name="Looney B.P."/>
            <person name="Miyauchi S."/>
            <person name="Morin E."/>
            <person name="Drula E."/>
            <person name="Courty P.E."/>
            <person name="Chicoki N."/>
            <person name="Fauchery L."/>
            <person name="Kohler A."/>
            <person name="Kuo A."/>
            <person name="Labutti K."/>
            <person name="Pangilinan J."/>
            <person name="Lipzen A."/>
            <person name="Riley R."/>
            <person name="Andreopoulos W."/>
            <person name="He G."/>
            <person name="Johnson J."/>
            <person name="Barry K.W."/>
            <person name="Grigoriev I.V."/>
            <person name="Nagy L."/>
            <person name="Hibbett D."/>
            <person name="Henrissat B."/>
            <person name="Matheny P.B."/>
            <person name="Labbe J."/>
            <person name="Martin F."/>
        </authorList>
    </citation>
    <scope>NUCLEOTIDE SEQUENCE</scope>
    <source>
        <strain evidence="1">FP105234-sp</strain>
    </source>
</reference>
<keyword evidence="1" id="KW-0255">Endonuclease</keyword>
<evidence type="ECO:0000313" key="1">
    <source>
        <dbReference type="EMBL" id="KAI0051675.1"/>
    </source>
</evidence>
<keyword evidence="2" id="KW-1185">Reference proteome</keyword>
<gene>
    <name evidence="1" type="ORF">FA95DRAFT_1554198</name>
</gene>
<keyword evidence="1" id="KW-0540">Nuclease</keyword>
<dbReference type="EMBL" id="MU275850">
    <property type="protein sequence ID" value="KAI0051675.1"/>
    <property type="molecule type" value="Genomic_DNA"/>
</dbReference>
<dbReference type="Proteomes" id="UP000814033">
    <property type="component" value="Unassembled WGS sequence"/>
</dbReference>
<proteinExistence type="predicted"/>
<comment type="caution">
    <text evidence="1">The sequence shown here is derived from an EMBL/GenBank/DDBJ whole genome shotgun (WGS) entry which is preliminary data.</text>
</comment>
<reference evidence="1" key="2">
    <citation type="journal article" date="2022" name="New Phytol.">
        <title>Evolutionary transition to the ectomycorrhizal habit in the genomes of a hyperdiverse lineage of mushroom-forming fungi.</title>
        <authorList>
            <person name="Looney B."/>
            <person name="Miyauchi S."/>
            <person name="Morin E."/>
            <person name="Drula E."/>
            <person name="Courty P.E."/>
            <person name="Kohler A."/>
            <person name="Kuo A."/>
            <person name="LaButti K."/>
            <person name="Pangilinan J."/>
            <person name="Lipzen A."/>
            <person name="Riley R."/>
            <person name="Andreopoulos W."/>
            <person name="He G."/>
            <person name="Johnson J."/>
            <person name="Nolan M."/>
            <person name="Tritt A."/>
            <person name="Barry K.W."/>
            <person name="Grigoriev I.V."/>
            <person name="Nagy L.G."/>
            <person name="Hibbett D."/>
            <person name="Henrissat B."/>
            <person name="Matheny P.B."/>
            <person name="Labbe J."/>
            <person name="Martin F.M."/>
        </authorList>
    </citation>
    <scope>NUCLEOTIDE SEQUENCE</scope>
    <source>
        <strain evidence="1">FP105234-sp</strain>
    </source>
</reference>
<sequence length="446" mass="50068">MSSDSKTPSDFRPTPEQLALQEARRLKKSKKHAQSVQPSSGAVQQDKGQILPRVWLKVQEPHAGGQRFKLMTWNLLAQCLVRRELFPTSDCLKAGEREHMLYREILFPEADIICLQEVDRLEKLLPVIEKAQYKHIFAAGPRKKHGLLIAYRQEAFELRHEMVVRYDDMDVREAPIESARRGSSFRTKNIASIVALGRVDDPNSGFIVATTHLFWHPRYSYERARQAGILLREVLKFREEHGLSHWPCVLAGDFNFAPDDAGYSLLVGEQLTADQEELLTQSRVVHVSIDPSVPLTAPASADDEGDTDTGKKNAITNARTAQADDGLLSSDELVALFTGVERPRSAYDEGQRLLSTGESNQGVSRCGERLRLPNARRGAFEPEWTSYTHYWKTVLDYIFIIDPADQSSSVLSLLQTPKTDDLAPGLPKKGVSGSDHVSLATELQWK</sequence>
<accession>A0ACB8S6Y7</accession>